<evidence type="ECO:0000313" key="1">
    <source>
        <dbReference type="EMBL" id="KAH7027154.1"/>
    </source>
</evidence>
<proteinExistence type="predicted"/>
<dbReference type="Proteomes" id="UP000774617">
    <property type="component" value="Unassembled WGS sequence"/>
</dbReference>
<gene>
    <name evidence="1" type="ORF">B0J12DRAFT_745842</name>
</gene>
<keyword evidence="2" id="KW-1185">Reference proteome</keyword>
<dbReference type="SUPFAM" id="SSF56784">
    <property type="entry name" value="HAD-like"/>
    <property type="match status" value="1"/>
</dbReference>
<dbReference type="Gene3D" id="3.40.50.1000">
    <property type="entry name" value="HAD superfamily/HAD-like"/>
    <property type="match status" value="1"/>
</dbReference>
<sequence>MAAPAITVSHTANADPLDIFSEYLTTKACFAFVLDTTLYDHSAATAAAASAVLSALADAHNLDAEALSTTYADLSAHTPPAPHAAWPAHHKQLFRTLLSTANTTLSASELNTQLEDLFRLYKKTLYAHLHPAPGVLPLMRSLLKRSARIVVAADTHASHVTRDMASWLVEHLYLDNFVDRIALLDTENLDASSVDAFADALKRIDVRPDETVLFAGKQREDEARNIAAREGVDVVLVDAHAVEADPRGRDVGGAKAELRQAEGEGGAWEIGGLMVARNAVRMTLNERDRSVDSARM</sequence>
<accession>A0ABQ8FX27</accession>
<dbReference type="InterPro" id="IPR036412">
    <property type="entry name" value="HAD-like_sf"/>
</dbReference>
<comment type="caution">
    <text evidence="1">The sequence shown here is derived from an EMBL/GenBank/DDBJ whole genome shotgun (WGS) entry which is preliminary data.</text>
</comment>
<dbReference type="EMBL" id="JAGTJR010000052">
    <property type="protein sequence ID" value="KAH7027154.1"/>
    <property type="molecule type" value="Genomic_DNA"/>
</dbReference>
<reference evidence="1 2" key="1">
    <citation type="journal article" date="2021" name="Nat. Commun.">
        <title>Genetic determinants of endophytism in the Arabidopsis root mycobiome.</title>
        <authorList>
            <person name="Mesny F."/>
            <person name="Miyauchi S."/>
            <person name="Thiergart T."/>
            <person name="Pickel B."/>
            <person name="Atanasova L."/>
            <person name="Karlsson M."/>
            <person name="Huettel B."/>
            <person name="Barry K.W."/>
            <person name="Haridas S."/>
            <person name="Chen C."/>
            <person name="Bauer D."/>
            <person name="Andreopoulos W."/>
            <person name="Pangilinan J."/>
            <person name="LaButti K."/>
            <person name="Riley R."/>
            <person name="Lipzen A."/>
            <person name="Clum A."/>
            <person name="Drula E."/>
            <person name="Henrissat B."/>
            <person name="Kohler A."/>
            <person name="Grigoriev I.V."/>
            <person name="Martin F.M."/>
            <person name="Hacquard S."/>
        </authorList>
    </citation>
    <scope>NUCLEOTIDE SEQUENCE [LARGE SCALE GENOMIC DNA]</scope>
    <source>
        <strain evidence="1 2">MPI-SDFR-AT-0080</strain>
    </source>
</reference>
<organism evidence="1 2">
    <name type="scientific">Macrophomina phaseolina</name>
    <dbReference type="NCBI Taxonomy" id="35725"/>
    <lineage>
        <taxon>Eukaryota</taxon>
        <taxon>Fungi</taxon>
        <taxon>Dikarya</taxon>
        <taxon>Ascomycota</taxon>
        <taxon>Pezizomycotina</taxon>
        <taxon>Dothideomycetes</taxon>
        <taxon>Dothideomycetes incertae sedis</taxon>
        <taxon>Botryosphaeriales</taxon>
        <taxon>Botryosphaeriaceae</taxon>
        <taxon>Macrophomina</taxon>
    </lineage>
</organism>
<dbReference type="Gene3D" id="1.20.120.710">
    <property type="entry name" value="Haloacid dehalogenase hydrolase-like domain"/>
    <property type="match status" value="1"/>
</dbReference>
<name>A0ABQ8FX27_9PEZI</name>
<dbReference type="InterPro" id="IPR023214">
    <property type="entry name" value="HAD_sf"/>
</dbReference>
<evidence type="ECO:0000313" key="2">
    <source>
        <dbReference type="Proteomes" id="UP000774617"/>
    </source>
</evidence>
<protein>
    <submittedName>
        <fullName evidence="1">Uncharacterized protein</fullName>
    </submittedName>
</protein>